<sequence>MRRLRTPQVTSMHIYVTADNPYACSRYAFAWHHVPAGGAAHLDFGCGDGRFLQTLKTKGIKCLVGVDVSRSAIEQARKASGGLEIIHIARAAPLPFPDRTFSSITLMDVLEHVSEQEELLDELHRVLVDDGVLIVTVPGRHAFSFLDMGNLKFRFPRLHRWYFCRTHSRADYERRYVSNPDGLIGDVSATKRWHEHFSAAHLARLLRCSGFDAAEFDGSGLFHRVLRAADLLVGNIGPLHAAIGRCVAWDAKRFASANLFCLARKSEVSRLGHSGTVRSNDDATYHNLEAADPQHAVQHTDPRQ</sequence>
<dbReference type="InterPro" id="IPR029063">
    <property type="entry name" value="SAM-dependent_MTases_sf"/>
</dbReference>
<reference evidence="2" key="1">
    <citation type="submission" date="2023-05" db="EMBL/GenBank/DDBJ databases">
        <title>Anaerotaeda fermentans gen. nov., sp. nov., a novel anaerobic planctomycete of the new family within the order Sedimentisphaerales isolated from Taman Peninsula, Russia.</title>
        <authorList>
            <person name="Khomyakova M.A."/>
            <person name="Merkel A.Y."/>
            <person name="Slobodkin A.I."/>
        </authorList>
    </citation>
    <scope>NUCLEOTIDE SEQUENCE</scope>
    <source>
        <strain evidence="2">M17dextr</strain>
    </source>
</reference>
<dbReference type="PANTHER" id="PTHR43861">
    <property type="entry name" value="TRANS-ACONITATE 2-METHYLTRANSFERASE-RELATED"/>
    <property type="match status" value="1"/>
</dbReference>
<dbReference type="Proteomes" id="UP001431776">
    <property type="component" value="Unassembled WGS sequence"/>
</dbReference>
<protein>
    <submittedName>
        <fullName evidence="2">Class I SAM-dependent methyltransferase</fullName>
    </submittedName>
</protein>
<dbReference type="GO" id="GO:0032259">
    <property type="term" value="P:methylation"/>
    <property type="evidence" value="ECO:0007669"/>
    <property type="project" value="UniProtKB-KW"/>
</dbReference>
<dbReference type="AlphaFoldDB" id="A0AAW6TZW4"/>
<feature type="domain" description="Methyltransferase type 11" evidence="1">
    <location>
        <begin position="42"/>
        <end position="135"/>
    </location>
</feature>
<name>A0AAW6TZW4_9BACT</name>
<gene>
    <name evidence="2" type="ORF">QJ522_07745</name>
</gene>
<dbReference type="RefSeq" id="WP_349244346.1">
    <property type="nucleotide sequence ID" value="NZ_JASCXX010000007.1"/>
</dbReference>
<keyword evidence="2" id="KW-0808">Transferase</keyword>
<dbReference type="GO" id="GO:0008757">
    <property type="term" value="F:S-adenosylmethionine-dependent methyltransferase activity"/>
    <property type="evidence" value="ECO:0007669"/>
    <property type="project" value="InterPro"/>
</dbReference>
<evidence type="ECO:0000259" key="1">
    <source>
        <dbReference type="Pfam" id="PF08241"/>
    </source>
</evidence>
<dbReference type="SUPFAM" id="SSF53335">
    <property type="entry name" value="S-adenosyl-L-methionine-dependent methyltransferases"/>
    <property type="match status" value="1"/>
</dbReference>
<proteinExistence type="predicted"/>
<keyword evidence="3" id="KW-1185">Reference proteome</keyword>
<dbReference type="CDD" id="cd02440">
    <property type="entry name" value="AdoMet_MTases"/>
    <property type="match status" value="1"/>
</dbReference>
<dbReference type="EMBL" id="JASCXX010000007">
    <property type="protein sequence ID" value="MDI6448936.1"/>
    <property type="molecule type" value="Genomic_DNA"/>
</dbReference>
<comment type="caution">
    <text evidence="2">The sequence shown here is derived from an EMBL/GenBank/DDBJ whole genome shotgun (WGS) entry which is preliminary data.</text>
</comment>
<dbReference type="Pfam" id="PF08241">
    <property type="entry name" value="Methyltransf_11"/>
    <property type="match status" value="1"/>
</dbReference>
<dbReference type="InterPro" id="IPR013216">
    <property type="entry name" value="Methyltransf_11"/>
</dbReference>
<organism evidence="2 3">
    <name type="scientific">Anaerobaca lacustris</name>
    <dbReference type="NCBI Taxonomy" id="3044600"/>
    <lineage>
        <taxon>Bacteria</taxon>
        <taxon>Pseudomonadati</taxon>
        <taxon>Planctomycetota</taxon>
        <taxon>Phycisphaerae</taxon>
        <taxon>Sedimentisphaerales</taxon>
        <taxon>Anaerobacaceae</taxon>
        <taxon>Anaerobaca</taxon>
    </lineage>
</organism>
<accession>A0AAW6TZW4</accession>
<evidence type="ECO:0000313" key="3">
    <source>
        <dbReference type="Proteomes" id="UP001431776"/>
    </source>
</evidence>
<evidence type="ECO:0000313" key="2">
    <source>
        <dbReference type="EMBL" id="MDI6448936.1"/>
    </source>
</evidence>
<keyword evidence="2" id="KW-0489">Methyltransferase</keyword>
<dbReference type="Gene3D" id="3.40.50.150">
    <property type="entry name" value="Vaccinia Virus protein VP39"/>
    <property type="match status" value="1"/>
</dbReference>